<proteinExistence type="predicted"/>
<dbReference type="EMBL" id="GBXM01029471">
    <property type="protein sequence ID" value="JAH79106.1"/>
    <property type="molecule type" value="Transcribed_RNA"/>
</dbReference>
<reference evidence="1" key="2">
    <citation type="journal article" date="2015" name="Fish Shellfish Immunol.">
        <title>Early steps in the European eel (Anguilla anguilla)-Vibrio vulnificus interaction in the gills: Role of the RtxA13 toxin.</title>
        <authorList>
            <person name="Callol A."/>
            <person name="Pajuelo D."/>
            <person name="Ebbesson L."/>
            <person name="Teles M."/>
            <person name="MacKenzie S."/>
            <person name="Amaro C."/>
        </authorList>
    </citation>
    <scope>NUCLEOTIDE SEQUENCE</scope>
</reference>
<sequence>MMNFSLLSYYYWGQLQSSQHIGGCVASKH</sequence>
<organism evidence="1">
    <name type="scientific">Anguilla anguilla</name>
    <name type="common">European freshwater eel</name>
    <name type="synonym">Muraena anguilla</name>
    <dbReference type="NCBI Taxonomy" id="7936"/>
    <lineage>
        <taxon>Eukaryota</taxon>
        <taxon>Metazoa</taxon>
        <taxon>Chordata</taxon>
        <taxon>Craniata</taxon>
        <taxon>Vertebrata</taxon>
        <taxon>Euteleostomi</taxon>
        <taxon>Actinopterygii</taxon>
        <taxon>Neopterygii</taxon>
        <taxon>Teleostei</taxon>
        <taxon>Anguilliformes</taxon>
        <taxon>Anguillidae</taxon>
        <taxon>Anguilla</taxon>
    </lineage>
</organism>
<accession>A0A0E9VM52</accession>
<dbReference type="AlphaFoldDB" id="A0A0E9VM52"/>
<name>A0A0E9VM52_ANGAN</name>
<evidence type="ECO:0000313" key="1">
    <source>
        <dbReference type="EMBL" id="JAH79106.1"/>
    </source>
</evidence>
<protein>
    <submittedName>
        <fullName evidence="1">Uncharacterized protein</fullName>
    </submittedName>
</protein>
<reference evidence="1" key="1">
    <citation type="submission" date="2014-11" db="EMBL/GenBank/DDBJ databases">
        <authorList>
            <person name="Amaro Gonzalez C."/>
        </authorList>
    </citation>
    <scope>NUCLEOTIDE SEQUENCE</scope>
</reference>